<evidence type="ECO:0000256" key="2">
    <source>
        <dbReference type="ARBA" id="ARBA00001946"/>
    </source>
</evidence>
<evidence type="ECO:0000313" key="8">
    <source>
        <dbReference type="EMBL" id="KAF9327506.1"/>
    </source>
</evidence>
<dbReference type="InterPro" id="IPR000086">
    <property type="entry name" value="NUDIX_hydrolase_dom"/>
</dbReference>
<evidence type="ECO:0000313" key="9">
    <source>
        <dbReference type="Proteomes" id="UP000696485"/>
    </source>
</evidence>
<dbReference type="SUPFAM" id="SSF55811">
    <property type="entry name" value="Nudix"/>
    <property type="match status" value="1"/>
</dbReference>
<keyword evidence="6" id="KW-0464">Manganese</keyword>
<reference evidence="8" key="1">
    <citation type="journal article" date="2020" name="Fungal Divers.">
        <title>Resolving the Mortierellaceae phylogeny through synthesis of multi-gene phylogenetics and phylogenomics.</title>
        <authorList>
            <person name="Vandepol N."/>
            <person name="Liber J."/>
            <person name="Desiro A."/>
            <person name="Na H."/>
            <person name="Kennedy M."/>
            <person name="Barry K."/>
            <person name="Grigoriev I.V."/>
            <person name="Miller A.N."/>
            <person name="O'Donnell K."/>
            <person name="Stajich J.E."/>
            <person name="Bonito G."/>
        </authorList>
    </citation>
    <scope>NUCLEOTIDE SEQUENCE</scope>
    <source>
        <strain evidence="8">NVP1</strain>
    </source>
</reference>
<evidence type="ECO:0000256" key="3">
    <source>
        <dbReference type="ARBA" id="ARBA00022723"/>
    </source>
</evidence>
<keyword evidence="9" id="KW-1185">Reference proteome</keyword>
<dbReference type="InterPro" id="IPR039121">
    <property type="entry name" value="NUDT19"/>
</dbReference>
<dbReference type="GO" id="GO:0016818">
    <property type="term" value="F:hydrolase activity, acting on acid anhydrides, in phosphorus-containing anhydrides"/>
    <property type="evidence" value="ECO:0007669"/>
    <property type="project" value="InterPro"/>
</dbReference>
<dbReference type="GO" id="GO:0046872">
    <property type="term" value="F:metal ion binding"/>
    <property type="evidence" value="ECO:0007669"/>
    <property type="project" value="UniProtKB-KW"/>
</dbReference>
<evidence type="ECO:0000256" key="4">
    <source>
        <dbReference type="ARBA" id="ARBA00022801"/>
    </source>
</evidence>
<dbReference type="InterPro" id="IPR015797">
    <property type="entry name" value="NUDIX_hydrolase-like_dom_sf"/>
</dbReference>
<dbReference type="PROSITE" id="PS51462">
    <property type="entry name" value="NUDIX"/>
    <property type="match status" value="1"/>
</dbReference>
<dbReference type="PANTHER" id="PTHR12318">
    <property type="entry name" value="TESTOSTERONE-REGULATED PROTEIN RP2"/>
    <property type="match status" value="1"/>
</dbReference>
<comment type="cofactor">
    <cofactor evidence="2">
        <name>Mg(2+)</name>
        <dbReference type="ChEBI" id="CHEBI:18420"/>
    </cofactor>
</comment>
<name>A0A9P5SHP9_9FUNG</name>
<accession>A0A9P5SHP9</accession>
<comment type="caution">
    <text evidence="8">The sequence shown here is derived from an EMBL/GenBank/DDBJ whole genome shotgun (WGS) entry which is preliminary data.</text>
</comment>
<feature type="domain" description="Nudix hydrolase" evidence="7">
    <location>
        <begin position="8"/>
        <end position="213"/>
    </location>
</feature>
<evidence type="ECO:0000256" key="5">
    <source>
        <dbReference type="ARBA" id="ARBA00022842"/>
    </source>
</evidence>
<dbReference type="GO" id="GO:0005739">
    <property type="term" value="C:mitochondrion"/>
    <property type="evidence" value="ECO:0007669"/>
    <property type="project" value="TreeGrafter"/>
</dbReference>
<evidence type="ECO:0000256" key="6">
    <source>
        <dbReference type="ARBA" id="ARBA00023211"/>
    </source>
</evidence>
<keyword evidence="5" id="KW-0460">Magnesium</keyword>
<comment type="cofactor">
    <cofactor evidence="1">
        <name>Mn(2+)</name>
        <dbReference type="ChEBI" id="CHEBI:29035"/>
    </cofactor>
</comment>
<evidence type="ECO:0000259" key="7">
    <source>
        <dbReference type="PROSITE" id="PS51462"/>
    </source>
</evidence>
<sequence length="304" mass="34870">MSNELKEQFRDSSSLIIAAPIPKSQQQPGKANYKILLLQRSRMGTSAAAHVFPGGNVDKADHDPRWATLLNYTPTAGSPPLHNEICAIREAFEESGVLFSDPPTVLSNEEIKVWREKVHNDGKEFYNLCTSHNLKPAVGRLCHFSSWITPPIEPKRFHTQFYLAVLPWSRESFSESRVFADGKETTRLDWFTPEEALEAYKTTQIQTFMPPQFVSLAHLLPVKRHEDLLEYFQKREILTIMPEFQMESQDDKGIHLNGILPGDEEHSSHVKEKGYQHRIKITRNKKGMSVRAYVQGETEIRSRL</sequence>
<dbReference type="PANTHER" id="PTHR12318:SF0">
    <property type="entry name" value="ACYL-COENZYME A DIPHOSPHATASE NUDT19"/>
    <property type="match status" value="1"/>
</dbReference>
<dbReference type="EMBL" id="JAAAUY010000658">
    <property type="protein sequence ID" value="KAF9327506.1"/>
    <property type="molecule type" value="Genomic_DNA"/>
</dbReference>
<evidence type="ECO:0000256" key="1">
    <source>
        <dbReference type="ARBA" id="ARBA00001936"/>
    </source>
</evidence>
<gene>
    <name evidence="8" type="ORF">BG006_009193</name>
</gene>
<dbReference type="Gene3D" id="3.90.79.10">
    <property type="entry name" value="Nucleoside Triphosphate Pyrophosphohydrolase"/>
    <property type="match status" value="1"/>
</dbReference>
<protein>
    <recommendedName>
        <fullName evidence="7">Nudix hydrolase domain-containing protein</fullName>
    </recommendedName>
</protein>
<dbReference type="Proteomes" id="UP000696485">
    <property type="component" value="Unassembled WGS sequence"/>
</dbReference>
<proteinExistence type="predicted"/>
<dbReference type="AlphaFoldDB" id="A0A9P5SHP9"/>
<keyword evidence="3" id="KW-0479">Metal-binding</keyword>
<dbReference type="CDD" id="cd18870">
    <property type="entry name" value="NUDIX_AcylCoAdiphos_Nudt19"/>
    <property type="match status" value="1"/>
</dbReference>
<organism evidence="8 9">
    <name type="scientific">Podila minutissima</name>
    <dbReference type="NCBI Taxonomy" id="64525"/>
    <lineage>
        <taxon>Eukaryota</taxon>
        <taxon>Fungi</taxon>
        <taxon>Fungi incertae sedis</taxon>
        <taxon>Mucoromycota</taxon>
        <taxon>Mortierellomycotina</taxon>
        <taxon>Mortierellomycetes</taxon>
        <taxon>Mortierellales</taxon>
        <taxon>Mortierellaceae</taxon>
        <taxon>Podila</taxon>
    </lineage>
</organism>
<keyword evidence="4" id="KW-0378">Hydrolase</keyword>